<feature type="domain" description="HTH cro/C1-type" evidence="3">
    <location>
        <begin position="10"/>
        <end position="64"/>
    </location>
</feature>
<evidence type="ECO:0000313" key="4">
    <source>
        <dbReference type="EMBL" id="MCI0184796.1"/>
    </source>
</evidence>
<dbReference type="GO" id="GO:0003677">
    <property type="term" value="F:DNA binding"/>
    <property type="evidence" value="ECO:0007669"/>
    <property type="project" value="UniProtKB-KW"/>
</dbReference>
<reference evidence="4" key="1">
    <citation type="submission" date="2022-03" db="EMBL/GenBank/DDBJ databases">
        <title>Draft Genome Sequence of Firmicute Strain S0AB, a Heterotrophic Iron/Sulfur-Oxidizing Extreme Acidophile.</title>
        <authorList>
            <person name="Vergara E."/>
            <person name="Pakostova E."/>
            <person name="Johnson D.B."/>
            <person name="Holmes D.S."/>
        </authorList>
    </citation>
    <scope>NUCLEOTIDE SEQUENCE</scope>
    <source>
        <strain evidence="4">S0AB</strain>
    </source>
</reference>
<sequence>MAEQKFDSYLKDARLRKGLSQEELARQANVSKETIRNIEKGLSIPNVLLAIGLGALLGVAVTELFMERG</sequence>
<dbReference type="PANTHER" id="PTHR46558:SF4">
    <property type="entry name" value="DNA-BIDING PHAGE PROTEIN"/>
    <property type="match status" value="1"/>
</dbReference>
<dbReference type="Gene3D" id="1.10.260.40">
    <property type="entry name" value="lambda repressor-like DNA-binding domains"/>
    <property type="match status" value="1"/>
</dbReference>
<dbReference type="AlphaFoldDB" id="A0A9X2AG77"/>
<dbReference type="InterPro" id="IPR001387">
    <property type="entry name" value="Cro/C1-type_HTH"/>
</dbReference>
<evidence type="ECO:0000259" key="3">
    <source>
        <dbReference type="PROSITE" id="PS50943"/>
    </source>
</evidence>
<dbReference type="RefSeq" id="WP_241716751.1">
    <property type="nucleotide sequence ID" value="NZ_JALBUF010000026.1"/>
</dbReference>
<keyword evidence="2" id="KW-0472">Membrane</keyword>
<dbReference type="PANTHER" id="PTHR46558">
    <property type="entry name" value="TRACRIPTIONAL REGULATORY PROTEIN-RELATED-RELATED"/>
    <property type="match status" value="1"/>
</dbReference>
<protein>
    <recommendedName>
        <fullName evidence="3">HTH cro/C1-type domain-containing protein</fullName>
    </recommendedName>
</protein>
<dbReference type="Proteomes" id="UP001139263">
    <property type="component" value="Unassembled WGS sequence"/>
</dbReference>
<keyword evidence="2" id="KW-1133">Transmembrane helix</keyword>
<accession>A0A9X2AG77</accession>
<dbReference type="CDD" id="cd00093">
    <property type="entry name" value="HTH_XRE"/>
    <property type="match status" value="1"/>
</dbReference>
<comment type="caution">
    <text evidence="4">The sequence shown here is derived from an EMBL/GenBank/DDBJ whole genome shotgun (WGS) entry which is preliminary data.</text>
</comment>
<organism evidence="4 5">
    <name type="scientific">Sulfoacidibacillus ferrooxidans</name>
    <dbReference type="NCBI Taxonomy" id="2005001"/>
    <lineage>
        <taxon>Bacteria</taxon>
        <taxon>Bacillati</taxon>
        <taxon>Bacillota</taxon>
        <taxon>Bacilli</taxon>
        <taxon>Bacillales</taxon>
        <taxon>Alicyclobacillaceae</taxon>
        <taxon>Sulfoacidibacillus</taxon>
    </lineage>
</organism>
<feature type="transmembrane region" description="Helical" evidence="2">
    <location>
        <begin position="47"/>
        <end position="66"/>
    </location>
</feature>
<dbReference type="SMART" id="SM00530">
    <property type="entry name" value="HTH_XRE"/>
    <property type="match status" value="1"/>
</dbReference>
<dbReference type="EMBL" id="JALBUF010000026">
    <property type="protein sequence ID" value="MCI0184796.1"/>
    <property type="molecule type" value="Genomic_DNA"/>
</dbReference>
<name>A0A9X2AG77_9BACL</name>
<dbReference type="PROSITE" id="PS50943">
    <property type="entry name" value="HTH_CROC1"/>
    <property type="match status" value="1"/>
</dbReference>
<dbReference type="SUPFAM" id="SSF47413">
    <property type="entry name" value="lambda repressor-like DNA-binding domains"/>
    <property type="match status" value="1"/>
</dbReference>
<keyword evidence="1" id="KW-0238">DNA-binding</keyword>
<dbReference type="InterPro" id="IPR010982">
    <property type="entry name" value="Lambda_DNA-bd_dom_sf"/>
</dbReference>
<evidence type="ECO:0000256" key="1">
    <source>
        <dbReference type="ARBA" id="ARBA00023125"/>
    </source>
</evidence>
<proteinExistence type="predicted"/>
<dbReference type="Pfam" id="PF01381">
    <property type="entry name" value="HTH_3"/>
    <property type="match status" value="1"/>
</dbReference>
<evidence type="ECO:0000313" key="5">
    <source>
        <dbReference type="Proteomes" id="UP001139263"/>
    </source>
</evidence>
<evidence type="ECO:0000256" key="2">
    <source>
        <dbReference type="SAM" id="Phobius"/>
    </source>
</evidence>
<keyword evidence="5" id="KW-1185">Reference proteome</keyword>
<gene>
    <name evidence="4" type="ORF">MM817_03093</name>
</gene>
<keyword evidence="2" id="KW-0812">Transmembrane</keyword>